<keyword evidence="2" id="KW-1185">Reference proteome</keyword>
<name>A0AAE0Y6R5_9GAST</name>
<dbReference type="Proteomes" id="UP001283361">
    <property type="component" value="Unassembled WGS sequence"/>
</dbReference>
<reference evidence="1" key="1">
    <citation type="journal article" date="2023" name="G3 (Bethesda)">
        <title>A reference genome for the long-term kleptoplast-retaining sea slug Elysia crispata morphotype clarki.</title>
        <authorList>
            <person name="Eastman K.E."/>
            <person name="Pendleton A.L."/>
            <person name="Shaikh M.A."/>
            <person name="Suttiyut T."/>
            <person name="Ogas R."/>
            <person name="Tomko P."/>
            <person name="Gavelis G."/>
            <person name="Widhalm J.R."/>
            <person name="Wisecaver J.H."/>
        </authorList>
    </citation>
    <scope>NUCLEOTIDE SEQUENCE</scope>
    <source>
        <strain evidence="1">ECLA1</strain>
    </source>
</reference>
<dbReference type="EMBL" id="JAWDGP010006834">
    <property type="protein sequence ID" value="KAK3734925.1"/>
    <property type="molecule type" value="Genomic_DNA"/>
</dbReference>
<sequence>MTVKHLEPSCVSGYRQFKSCSGMKSSTNADYSDSRPKKWQYESFRLEPLPLPQRTLYQLSRPFDFFSIADQSEGIVYINHDIFKNCNVSKSNQYFIPKVVYLKFSRAEFSSKDMTTVSQILPWCKTRSLTDATTPYHRSCKYPRVIACQCGNGQTYIDHVHNACLGFDESVPKLSRLQIWNFLLDIAYIPSGNNQCKLNFDPKRKNSAFDARKEMGMDSLLISISPVIKAKKQAEKENLERRNGKLSDIQTTNGPNLVNSGSNAARKNELTDLNHNFLVEISKTLERRLLCASLDNYLSQCTILDCAPGAILSHNLDGHFEFGGSTCLMPIKLAVENKDLLKEFAPVCWCMEVLTLLSGYSIWETSMEVINKRATCLIKISMRRKGIYALCSIE</sequence>
<accession>A0AAE0Y6R5</accession>
<organism evidence="1 2">
    <name type="scientific">Elysia crispata</name>
    <name type="common">lettuce slug</name>
    <dbReference type="NCBI Taxonomy" id="231223"/>
    <lineage>
        <taxon>Eukaryota</taxon>
        <taxon>Metazoa</taxon>
        <taxon>Spiralia</taxon>
        <taxon>Lophotrochozoa</taxon>
        <taxon>Mollusca</taxon>
        <taxon>Gastropoda</taxon>
        <taxon>Heterobranchia</taxon>
        <taxon>Euthyneura</taxon>
        <taxon>Panpulmonata</taxon>
        <taxon>Sacoglossa</taxon>
        <taxon>Placobranchoidea</taxon>
        <taxon>Plakobranchidae</taxon>
        <taxon>Elysia</taxon>
    </lineage>
</organism>
<evidence type="ECO:0000313" key="1">
    <source>
        <dbReference type="EMBL" id="KAK3734925.1"/>
    </source>
</evidence>
<dbReference type="AlphaFoldDB" id="A0AAE0Y6R5"/>
<proteinExistence type="predicted"/>
<evidence type="ECO:0000313" key="2">
    <source>
        <dbReference type="Proteomes" id="UP001283361"/>
    </source>
</evidence>
<protein>
    <submittedName>
        <fullName evidence="1">Uncharacterized protein</fullName>
    </submittedName>
</protein>
<comment type="caution">
    <text evidence="1">The sequence shown here is derived from an EMBL/GenBank/DDBJ whole genome shotgun (WGS) entry which is preliminary data.</text>
</comment>
<gene>
    <name evidence="1" type="ORF">RRG08_038949</name>
</gene>